<dbReference type="Pfam" id="PF25023">
    <property type="entry name" value="TEN_YD-shell"/>
    <property type="match status" value="3"/>
</dbReference>
<dbReference type="Pfam" id="PF05593">
    <property type="entry name" value="RHS_repeat"/>
    <property type="match status" value="10"/>
</dbReference>
<dbReference type="InterPro" id="IPR031325">
    <property type="entry name" value="RHS_repeat"/>
</dbReference>
<organism evidence="4 5">
    <name type="scientific">Paracidovorax anthurii</name>
    <dbReference type="NCBI Taxonomy" id="78229"/>
    <lineage>
        <taxon>Bacteria</taxon>
        <taxon>Pseudomonadati</taxon>
        <taxon>Pseudomonadota</taxon>
        <taxon>Betaproteobacteria</taxon>
        <taxon>Burkholderiales</taxon>
        <taxon>Comamonadaceae</taxon>
        <taxon>Paracidovorax</taxon>
    </lineage>
</organism>
<accession>A0A328Z1S5</accession>
<dbReference type="Gene3D" id="2.180.10.10">
    <property type="entry name" value="RHS repeat-associated core"/>
    <property type="match status" value="12"/>
</dbReference>
<reference evidence="4 5" key="1">
    <citation type="submission" date="2018-06" db="EMBL/GenBank/DDBJ databases">
        <title>Genomic Encyclopedia of Archaeal and Bacterial Type Strains, Phase II (KMG-II): from individual species to whole genera.</title>
        <authorList>
            <person name="Goeker M."/>
        </authorList>
    </citation>
    <scope>NUCLEOTIDE SEQUENCE [LARGE SCALE GENOMIC DNA]</scope>
    <source>
        <strain evidence="4 5">CFPB 3232</strain>
    </source>
</reference>
<feature type="domain" description="LysM" evidence="3">
    <location>
        <begin position="4302"/>
        <end position="4351"/>
    </location>
</feature>
<dbReference type="CDD" id="cd00118">
    <property type="entry name" value="LysM"/>
    <property type="match status" value="1"/>
</dbReference>
<keyword evidence="1" id="KW-0677">Repeat</keyword>
<evidence type="ECO:0000256" key="2">
    <source>
        <dbReference type="SAM" id="MobiDB-lite"/>
    </source>
</evidence>
<dbReference type="EMBL" id="QLTA01000026">
    <property type="protein sequence ID" value="RAR79393.1"/>
    <property type="molecule type" value="Genomic_DNA"/>
</dbReference>
<protein>
    <submittedName>
        <fullName evidence="4">YD repeat-containing protein</fullName>
    </submittedName>
</protein>
<name>A0A328Z1S5_9BURK</name>
<evidence type="ECO:0000256" key="1">
    <source>
        <dbReference type="ARBA" id="ARBA00022737"/>
    </source>
</evidence>
<evidence type="ECO:0000313" key="4">
    <source>
        <dbReference type="EMBL" id="RAR79393.1"/>
    </source>
</evidence>
<dbReference type="PROSITE" id="PS51782">
    <property type="entry name" value="LYSM"/>
    <property type="match status" value="1"/>
</dbReference>
<dbReference type="InterPro" id="IPR018392">
    <property type="entry name" value="LysM"/>
</dbReference>
<dbReference type="NCBIfam" id="TIGR01643">
    <property type="entry name" value="YD_repeat_2x"/>
    <property type="match status" value="18"/>
</dbReference>
<dbReference type="InterPro" id="IPR050708">
    <property type="entry name" value="T6SS_VgrG/RHS"/>
</dbReference>
<sequence>MVGIVSGSSLGLGNSSLATLGQRASQGNASQGRGGEQVFVNVATGNLVIAQSDDQWVAHGGGYQAVRTYNSQGLLNDDNGDNWSSGFYRRQLALSGQAGQPGSSITLLGRDGGSSLFTWDAASSRYVGTDGAGAYDRIESTTSGYVWTDGQTQNREFYAADTGRLDKSVDASGNTTTYGYDADGNIAKVLNPGGEALYYDYAGGLLTRIRVVDSQGATAIRTSYAYDARNRLASVTVDLTPADGSTADGKVYRTTYTYDGDSHRVATIGQSDGTQLAIEYVQLGADFKVASLRDALGQTFRFGYDAAARTTQVTDPTGKSYAYGYDAKGQLLSITAPASGGMASVQRFEYNANGDLVRTTDPDGRSVFMAYDAMGNPVLQRDALGNTVARTYNGKNQLLTETVYTQPDPDGDGAGQPSGALTTRYVYDDANGVSLRFVISAEGRVSEYRRNAYGETVAVLQHHGAAYPVSGLARDAAPSVTTVSSWVAQQNLQQVQRTDYVLDFRGQVQTTTTYAATDASGNGLAAGSSTTRYVYDPAGRLLQTIDGNGGATVYAYDGLGRLVSTTDSKGQLATTTYDDAGSRTVFKAANGLQETRTYDRAGRLTGSQRSDGTSADLGTSTFAYDTAGRLRLSQDATGVKSWILYDEAGRKAAEVGAAGELREYLYNASGQLTRTIAYATPVDTRLLTAVDGSPAEVAVAALRPAAAAGDRSEWIAYDAAGRRWKTVGSDGSVTENVYDGASRLIATRQYARTISTTSLGNAPAGSAISPAGDAAADRVTRHFYDADGLRTGTLDAEGYLVLNTYDAAGRLATTTRFARATDAAKRASGTLQDLKPATQSQDIVERRIYNEKNQLVASVDGAGYLTAFEYDANGNLAKQTRWATALKAAVLSLITSATPVAQIRPAASAQDRVGLFEYDALGRLAAETDYQGTRTEHAYDAGGNRIGSTVAAGTGEARTRLARYDSQGRLVAELSAEGARQLASAQGAAQIDAVWSSYATTHTYDRAGRRSSTTDANGLRTLFFYNTAGQLTHTINALGEVTETRYDVLGQVSTQVRYGTRINPGALTGGLINARLVSLLQAAASPALDQVTRYTYNATGTLASVTDALGFARNYVYNAFREETQRSEATGTGSGSTTVLTRYDRRGQVVGQTRDAGGLAAATTNKYDAFGNLVSATDALGRTRTRTFDKLGREVSSTDALWATLTTKYDAFSRVVSQVNAEGNTTTYAYDAKNRTVTISTDEGLRVKQTYNRHGDMVQASDARGNVTSYRYDAEGRQTGTSAQVWHFDTNVTETVATAQAYDRAGRLIETVDANGTRTTIAYDAASRVLTRTVDGGGLSLATRYAYDPLGRQIRITQPGGSVTELRYDARGQLLEQVVDPAGLALSTRYAYDAQGHTLEVTRPEGTLTRYSYDSAGRRIREQVDPAGLNLARSYTYDQGDNLTSSVDANGNTSYYLYDAENRQTLVVDGAGAVQATAYDALGRVSQLTEYRNVLADTAVLRQYVGGGAAFGPGTWESQVRAGITPSASDKIEYRTYDANNQLQSVVSGLGEVTTYLRDGNGRVMEQRSFVNRIAIGGAGGWTPGTFPTPVANDAQDQRVRMAYDALGRVIATVDGTGAATKMRYDAAGNVVERVRYARAISASADAYDESFIFQLAAQEGAAGNVVQKSTYDRAGRLAWSADGAGSVTHYAYDGDGNVVKKVRLATALAAGQQPQDVALSAGDLATDYVYDAAGRQIYEVGADGAVIGRVYDRNGNLRQRTEYATPVTAPVMVRGAVFSPAVTNYDRFNIGNVLRPLAGDRSTSWVYDGADRQVLEVGALGAVRQTIYGQGRVTTRAYASAIDLAGLALESVTLAQVLARVPSGPDRASTQWLDGAGRVVRTVDAGGAVVAREYDGAGQLVHLIEYAAASGTSTQDRHTRYGYDAAGRLVDTTDALGQKESTTYDALGRKTSFTNKAGSTWTYGYDAAGRLVRESSPPVELAALRAPAAQASGPAVLQLDPDQTVVASVVTLLGYDAFGNLVARTEAAGRPEERTTRYEYDALGRQTKTIFPPVAVYQGESAAALLDNGRNAAGTRTDAQPTEISSETRYDALGNAVAGRAAGSTAWSYKAYDRAGHVAWDVDALGYVTGYTRNAFGDAERLVRYAQAIALPTGDRAVLQSGDVRQAVQAGGADREILTGYDRLGRVVEVQEPFAFYYDSETGEQGAGRKTTRNSYDALGNLVAVATNAGSTRWATTRYRYDLLGRRVGTTDALGYVTTQAYDAQGQLTRKVEYASAGRTDASAPDTGAGDRVTDYTYDLLGRKTTETRRGVAYTATNAGAAGIGDVLQEKTGDLATRYAYDALGNLVRTTDALGGTTYQYYDVLGRVRATITPAVNLGVAANGQGRAPVSPLTEYRRDAHGNALVTTQYAGGATVSGDGQSYTRSADAQQDRVSYARFDVQGHTLQTTDAAGASQYYTYDAQGRLAKEWQTVTAIDDAGRRQQHSLWRAYAYDALGRQTHSYAPLQSGGEWGELTLGDTEITYNGFGEVTRRRVLDAGRAMFGGEGFQVPGAGEERYEYDNAGRVWRSNAGDGVMKVLAYNLQGQQTVQLVAAGDIGLGGYRDTMEALTAQAGAPAQFRRTDMRYDLLGRLVQTLAPDRASDRAMGITARQNLVYGVISQSEVGPVSGDTGAVQWRPYNQVDLVWRSLQDLGSGDVRITLQYLSDSYHNVNQDNPEPNPPKTVTRNIVVSAEEAASGYSFKWQSPQSSEPGIAKGISAIQNIKVEKLDVFGNWATLYDVPSPVRQSTPVNWSEATSPGYLWSEAGEGRVPIYRYYNRYSDSHYFSTQASDRERLLGQGSGWLDEGIAGYVSRDAGPGLVPLYRAGKNDTSVYTTDADEYSRLVGRGWTSLGIDGYIGAPGLSADDRAARGLVRLYSLQNNVSASGLDGERRDGLYTTSLSDRNALLGVNADGTLGRGENRANPRTLQLYASAQGQSIEVSYPQDLVSELRMEVRAYGSSDADWKAVDMTEAQRSFGAGHRIALEKLYVYDPDNGRQLLSEGSYEYRLRNAKTQGNNTEEVRDVGTGSFTLYGPNVRDVESQPTIPDIGVAQATIDGSWYDVLQWPQPAPGQSVSFRWRAQGSSAWAGVRTIGNGIFAYGDGRTHGLGVGMQGVALNMDAGSFEYEIVIAGPSGSVVQRASGVVNLSPKPYPEMSEITPRIFYDGHVSNLGIAGYVWSTPAPDRKPLYRYYFPYQGNDHHITTADLQVIADLDDRIARDAAAGAAPAIIKEGVLGYVQTAPSESNQRLYQYIYGGDTVFRLTTDAANVGSFTVLDHDPSNDDGFAWNADAWYQNAYQDDGYISRVPVEGTQPLYAVYDGNSVGSRTMGDYLTSTSEAEILQLLGGPMVATQWDFTAGGIRTGTATIDGQVHRVLQWPKPFDQARVTITSTPSIPGGTPGPALFWQGDGRSQFNDLAVGAPQGFVLDALEPGTTYRIQIQVEHAGTSYQPPYIARRDVEITLPRGWMPSVSVDTGGAIAQLRAQTSGQGGQSGRPVTVREYDRWGNVVEVDETQGQGSGTLVRTTEVRYDANDQVVEQRRLHEDANFAQSWASTRIYYDALGRQVGLRDANGNVNAQVRDLAGNVVQESHADGGRVDYAFNAFGDKVSAAELVYAGTGGTTVTNYAYDKRSRLVQTTLVQGDALRYRVNGMDGKPVQLTSDVHGSSGVSMGPPEAMSVLERNEYDEAGRKVRVVNGNEEATRYRYDRAGNVVLSGQETGYATAGSVAAQADANAVASPLAYVVRYRYDALGRKIGQGDAAGMNQAWTYDAFGHLIGRTESKTGGGTVDYTYVYNRAGDLMHEGNGLGKSVDYRYDGAGQRTEIRDNYLGQTTRYGYDLAGNRTSERVEQKTLLSSGVLENVVYQDNHLVYDAQRRLRAVFDGRADVRITYDLAGNRSQVTTHVINTVRKDPNADIASVGRQEQEVIHTSTTAYGYDAMNRQTSSLEQPGGAQVRSIQHIYAFDLAGNRTEDKIATVNITATQGDQTVNTRFEYHYDALHRLTSYRGYGVAEDQVNQYDGAGRVVYSNSLVMRGSGNKTPQYENRYNRYDAMGKLQDTRVVVRGTAGDVVSRVDVAYHDAGGATGLGYDAAGNLKGNRQVTDGDEGKATTTRYEYQFLAGSYQQTASTAQREGTTATTKTWRDANGFVSNIEQVTGVGDERFNRAFVNDAQGNAIYVNQGAGHVGRIQNPGTYLGGWVGDSLNPGHVQRQLVANGEVLARYGDAPDSENPPANAGELQKYVDTAEFRLNAAPLQLKGANLDAIAYTVVGGETLKDIARNVLGDATLWWRIAEANGLAVSGDGQLAAGQTLRVPKLALNANNVETFQPYDPSRVTGSLDAVLPAPAGQGGGCGGLGKIIMVAIAVVVTVYTAGLLSGASGALGETLIAGVGAMAPGGTLGIAEAAIAGAAGSIASQAVGNAIGAQQGFSWKSVALSALGSAVTNGLGTADWLPKTDSVFASAAMRQAVSGTISQGVGTVLGLQPRFDWKGVVAGAVGAGVGASVGQALQNANAFSGLSDFGTALARGTVSGFAGGLATAVMRGGRVSVQQVATDAFGNALGESLANVPNRAQTQGEGPWSAYNYRNGSDRLCCTNQFEDGIAPTPDGFMPWRPPERFEDDRSG</sequence>
<dbReference type="Pfam" id="PF18885">
    <property type="entry name" value="DUF5648"/>
    <property type="match status" value="1"/>
</dbReference>
<dbReference type="InterPro" id="IPR036779">
    <property type="entry name" value="LysM_dom_sf"/>
</dbReference>
<comment type="caution">
    <text evidence="4">The sequence shown here is derived from an EMBL/GenBank/DDBJ whole genome shotgun (WGS) entry which is preliminary data.</text>
</comment>
<dbReference type="InterPro" id="IPR043708">
    <property type="entry name" value="DUF5648"/>
</dbReference>
<evidence type="ECO:0000313" key="5">
    <source>
        <dbReference type="Proteomes" id="UP000248856"/>
    </source>
</evidence>
<feature type="compositionally biased region" description="Basic and acidic residues" evidence="2">
    <location>
        <begin position="4651"/>
        <end position="4661"/>
    </location>
</feature>
<dbReference type="Proteomes" id="UP000248856">
    <property type="component" value="Unassembled WGS sequence"/>
</dbReference>
<evidence type="ECO:0000259" key="3">
    <source>
        <dbReference type="PROSITE" id="PS51782"/>
    </source>
</evidence>
<dbReference type="InterPro" id="IPR056823">
    <property type="entry name" value="TEN-like_YD-shell"/>
</dbReference>
<dbReference type="SUPFAM" id="SSF63825">
    <property type="entry name" value="YWTD domain"/>
    <property type="match status" value="1"/>
</dbReference>
<keyword evidence="5" id="KW-1185">Reference proteome</keyword>
<dbReference type="Gene3D" id="3.10.350.10">
    <property type="entry name" value="LysM domain"/>
    <property type="match status" value="1"/>
</dbReference>
<gene>
    <name evidence="4" type="ORF">AX018_10262</name>
</gene>
<proteinExistence type="predicted"/>
<feature type="region of interest" description="Disordered" evidence="2">
    <location>
        <begin position="4641"/>
        <end position="4661"/>
    </location>
</feature>
<dbReference type="PANTHER" id="PTHR32305:SF15">
    <property type="entry name" value="PROTEIN RHSA-RELATED"/>
    <property type="match status" value="1"/>
</dbReference>
<dbReference type="Pfam" id="PF01476">
    <property type="entry name" value="LysM"/>
    <property type="match status" value="1"/>
</dbReference>
<dbReference type="InterPro" id="IPR006530">
    <property type="entry name" value="YD"/>
</dbReference>
<dbReference type="PANTHER" id="PTHR32305">
    <property type="match status" value="1"/>
</dbReference>